<dbReference type="SUPFAM" id="SSF51366">
    <property type="entry name" value="Ribulose-phoshate binding barrel"/>
    <property type="match status" value="1"/>
</dbReference>
<protein>
    <recommendedName>
        <fullName evidence="4">3-hexulose-6-phosphate synthase</fullName>
        <ecNumber evidence="4">4.1.2.43</ecNumber>
    </recommendedName>
</protein>
<dbReference type="STRING" id="291169.A9E74_01868"/>
<comment type="caution">
    <text evidence="8">The sequence shown here is derived from an EMBL/GenBank/DDBJ whole genome shotgun (WGS) entry which is preliminary data.</text>
</comment>
<dbReference type="GO" id="GO:0019854">
    <property type="term" value="P:L-ascorbic acid catabolic process"/>
    <property type="evidence" value="ECO:0007669"/>
    <property type="project" value="TreeGrafter"/>
</dbReference>
<evidence type="ECO:0000256" key="3">
    <source>
        <dbReference type="ARBA" id="ARBA00006350"/>
    </source>
</evidence>
<dbReference type="GO" id="GO:0019647">
    <property type="term" value="P:formaldehyde assimilation via ribulose monophosphate cycle"/>
    <property type="evidence" value="ECO:0007669"/>
    <property type="project" value="UniProtKB-UniPathway"/>
</dbReference>
<keyword evidence="6" id="KW-0119">Carbohydrate metabolism</keyword>
<dbReference type="PANTHER" id="PTHR35039:SF3">
    <property type="entry name" value="3-KETO-L-GULONATE-6-PHOSPHATE DECARBOXYLASE SGBH-RELATED"/>
    <property type="match status" value="1"/>
</dbReference>
<dbReference type="InterPro" id="IPR011060">
    <property type="entry name" value="RibuloseP-bd_barrel"/>
</dbReference>
<dbReference type="InterPro" id="IPR041710">
    <property type="entry name" value="HPS/KGPDC"/>
</dbReference>
<keyword evidence="5 8" id="KW-0456">Lyase</keyword>
<name>A0A1E3GR23_9GAMM</name>
<feature type="domain" description="Orotidine 5'-phosphate decarboxylase" evidence="7">
    <location>
        <begin position="3"/>
        <end position="204"/>
    </location>
</feature>
<evidence type="ECO:0000256" key="6">
    <source>
        <dbReference type="ARBA" id="ARBA00023277"/>
    </source>
</evidence>
<dbReference type="CDD" id="cd04726">
    <property type="entry name" value="KGPDC_HPS"/>
    <property type="match status" value="1"/>
</dbReference>
<evidence type="ECO:0000256" key="1">
    <source>
        <dbReference type="ARBA" id="ARBA00000718"/>
    </source>
</evidence>
<evidence type="ECO:0000313" key="8">
    <source>
        <dbReference type="EMBL" id="ODN66395.1"/>
    </source>
</evidence>
<dbReference type="NCBIfam" id="TIGR03128">
    <property type="entry name" value="RuMP_HxlA"/>
    <property type="match status" value="1"/>
</dbReference>
<comment type="pathway">
    <text evidence="2">One-carbon metabolism; formaldehyde assimilation via RuMP pathway; D-fructose 6-phosphate from D-ribulose 5-phosphate and formaldehyde: step 1/2.</text>
</comment>
<accession>A0A1E3GR23</accession>
<dbReference type="GO" id="GO:0006207">
    <property type="term" value="P:'de novo' pyrimidine nucleobase biosynthetic process"/>
    <property type="evidence" value="ECO:0007669"/>
    <property type="project" value="InterPro"/>
</dbReference>
<reference evidence="8 9" key="1">
    <citation type="submission" date="2016-07" db="EMBL/GenBank/DDBJ databases">
        <title>Draft Genome Sequence of Methylophaga muralis Bur 1.</title>
        <authorList>
            <person name="Vasilenko O.V."/>
            <person name="Doronina N.V."/>
            <person name="Shmareva M.N."/>
            <person name="Tarlachkov S.V."/>
            <person name="Mustakhimov I."/>
            <person name="Trotsenko Y.A."/>
        </authorList>
    </citation>
    <scope>NUCLEOTIDE SEQUENCE [LARGE SCALE GENOMIC DNA]</scope>
    <source>
        <strain evidence="8 9">Bur 1</strain>
    </source>
</reference>
<dbReference type="EMBL" id="MCRI01000020">
    <property type="protein sequence ID" value="ODN66395.1"/>
    <property type="molecule type" value="Genomic_DNA"/>
</dbReference>
<dbReference type="SMART" id="SM00934">
    <property type="entry name" value="OMPdecase"/>
    <property type="match status" value="1"/>
</dbReference>
<comment type="catalytic activity">
    <reaction evidence="1">
        <text>D-ribulose 5-phosphate + formaldehyde = D-arabino-hex-3-ulose 6-phosphate</text>
        <dbReference type="Rhea" id="RHEA:25201"/>
        <dbReference type="ChEBI" id="CHEBI:16842"/>
        <dbReference type="ChEBI" id="CHEBI:58121"/>
        <dbReference type="ChEBI" id="CHEBI:58542"/>
        <dbReference type="EC" id="4.1.2.43"/>
    </reaction>
</comment>
<proteinExistence type="inferred from homology"/>
<dbReference type="InterPro" id="IPR017553">
    <property type="entry name" value="3-hexulose-6-phosphate_synth"/>
</dbReference>
<dbReference type="GO" id="GO:0033982">
    <property type="term" value="F:3-dehydro-L-gulonate-6-phosphate decarboxylase activity"/>
    <property type="evidence" value="ECO:0007669"/>
    <property type="project" value="TreeGrafter"/>
</dbReference>
<dbReference type="GO" id="GO:0004590">
    <property type="term" value="F:orotidine-5'-phosphate decarboxylase activity"/>
    <property type="evidence" value="ECO:0007669"/>
    <property type="project" value="InterPro"/>
</dbReference>
<dbReference type="Gene3D" id="3.20.20.70">
    <property type="entry name" value="Aldolase class I"/>
    <property type="match status" value="1"/>
</dbReference>
<dbReference type="UniPathway" id="UPA00294">
    <property type="reaction ID" value="UER00434"/>
</dbReference>
<evidence type="ECO:0000256" key="5">
    <source>
        <dbReference type="ARBA" id="ARBA00023239"/>
    </source>
</evidence>
<dbReference type="PANTHER" id="PTHR35039">
    <property type="entry name" value="3-KETO-L-GULONATE-6-PHOSPHATE DECARBOXYLASE SGBH-RELATED"/>
    <property type="match status" value="1"/>
</dbReference>
<dbReference type="GO" id="GO:0043801">
    <property type="term" value="F:hexulose-6-phosphate synthase activity"/>
    <property type="evidence" value="ECO:0007669"/>
    <property type="project" value="UniProtKB-EC"/>
</dbReference>
<dbReference type="InterPro" id="IPR001754">
    <property type="entry name" value="OMPdeCOase_dom"/>
</dbReference>
<dbReference type="RefSeq" id="WP_069296299.1">
    <property type="nucleotide sequence ID" value="NZ_MCRI01000020.1"/>
</dbReference>
<dbReference type="Proteomes" id="UP000094379">
    <property type="component" value="Unassembled WGS sequence"/>
</dbReference>
<evidence type="ECO:0000259" key="7">
    <source>
        <dbReference type="SMART" id="SM00934"/>
    </source>
</evidence>
<evidence type="ECO:0000256" key="2">
    <source>
        <dbReference type="ARBA" id="ARBA00005014"/>
    </source>
</evidence>
<dbReference type="FunFam" id="3.20.20.70:FF:000022">
    <property type="entry name" value="3-keto-L-gulonate-6-phosphate decarboxylase UlaD"/>
    <property type="match status" value="1"/>
</dbReference>
<dbReference type="InterPro" id="IPR013785">
    <property type="entry name" value="Aldolase_TIM"/>
</dbReference>
<evidence type="ECO:0000313" key="9">
    <source>
        <dbReference type="Proteomes" id="UP000094379"/>
    </source>
</evidence>
<dbReference type="EC" id="4.1.2.43" evidence="4"/>
<sequence>MAEIQMALDSLDFDATMALAEQVAPYVDILEIGTPCIKYNGLKLVKALKAAHPDKKILVDLKTMDAGEYEATPFFEAGGDITTVLGASDMATMKGVIKAANANNAEAQIDLIGVEDKAAVAKEAAANGAHIIGVHTGLDAQAAGQTPFEDLKTIAGLGLNVKVSVAGGINKDTIQSTVRAGADIVVVGAAIYGAPSPAESAKELRALVDAA</sequence>
<dbReference type="PATRIC" id="fig|291169.3.peg.1878"/>
<comment type="similarity">
    <text evidence="3">Belongs to the HPS/KGPDC family. HPS subfamily.</text>
</comment>
<keyword evidence="9" id="KW-1185">Reference proteome</keyword>
<organism evidence="8 9">
    <name type="scientific">Methylophaga muralis</name>
    <dbReference type="NCBI Taxonomy" id="291169"/>
    <lineage>
        <taxon>Bacteria</taxon>
        <taxon>Pseudomonadati</taxon>
        <taxon>Pseudomonadota</taxon>
        <taxon>Gammaproteobacteria</taxon>
        <taxon>Thiotrichales</taxon>
        <taxon>Piscirickettsiaceae</taxon>
        <taxon>Methylophaga</taxon>
    </lineage>
</organism>
<gene>
    <name evidence="8" type="primary">rmpA_2</name>
    <name evidence="8" type="ORF">A9E74_01868</name>
</gene>
<dbReference type="Pfam" id="PF00215">
    <property type="entry name" value="OMPdecase"/>
    <property type="match status" value="1"/>
</dbReference>
<dbReference type="AlphaFoldDB" id="A0A1E3GR23"/>
<evidence type="ECO:0000256" key="4">
    <source>
        <dbReference type="ARBA" id="ARBA00012890"/>
    </source>
</evidence>